<evidence type="ECO:0000256" key="4">
    <source>
        <dbReference type="PROSITE-ProRule" id="PRU00146"/>
    </source>
</evidence>
<dbReference type="InterPro" id="IPR036420">
    <property type="entry name" value="BRCT_dom_sf"/>
</dbReference>
<evidence type="ECO:0000256" key="1">
    <source>
        <dbReference type="ARBA" id="ARBA00022723"/>
    </source>
</evidence>
<feature type="compositionally biased region" description="Polar residues" evidence="5">
    <location>
        <begin position="367"/>
        <end position="376"/>
    </location>
</feature>
<organism evidence="8">
    <name type="scientific">Fagus sylvatica</name>
    <name type="common">Beechnut</name>
    <dbReference type="NCBI Taxonomy" id="28930"/>
    <lineage>
        <taxon>Eukaryota</taxon>
        <taxon>Viridiplantae</taxon>
        <taxon>Streptophyta</taxon>
        <taxon>Embryophyta</taxon>
        <taxon>Tracheophyta</taxon>
        <taxon>Spermatophyta</taxon>
        <taxon>Magnoliopsida</taxon>
        <taxon>eudicotyledons</taxon>
        <taxon>Gunneridae</taxon>
        <taxon>Pentapetalae</taxon>
        <taxon>rosids</taxon>
        <taxon>fabids</taxon>
        <taxon>Fagales</taxon>
        <taxon>Fagaceae</taxon>
        <taxon>Fagus</taxon>
    </lineage>
</organism>
<evidence type="ECO:0000256" key="2">
    <source>
        <dbReference type="ARBA" id="ARBA00022771"/>
    </source>
</evidence>
<feature type="compositionally biased region" description="Basic and acidic residues" evidence="5">
    <location>
        <begin position="380"/>
        <end position="389"/>
    </location>
</feature>
<evidence type="ECO:0000313" key="8">
    <source>
        <dbReference type="EMBL" id="SPD32712.1"/>
    </source>
</evidence>
<feature type="compositionally biased region" description="Basic residues" evidence="5">
    <location>
        <begin position="406"/>
        <end position="423"/>
    </location>
</feature>
<dbReference type="AlphaFoldDB" id="A0A2N9J676"/>
<dbReference type="InterPro" id="IPR013083">
    <property type="entry name" value="Znf_RING/FYVE/PHD"/>
</dbReference>
<feature type="region of interest" description="Disordered" evidence="5">
    <location>
        <begin position="321"/>
        <end position="441"/>
    </location>
</feature>
<feature type="compositionally biased region" description="Polar residues" evidence="5">
    <location>
        <begin position="424"/>
        <end position="438"/>
    </location>
</feature>
<feature type="region of interest" description="Disordered" evidence="5">
    <location>
        <begin position="96"/>
        <end position="149"/>
    </location>
</feature>
<dbReference type="InterPro" id="IPR001357">
    <property type="entry name" value="BRCT_dom"/>
</dbReference>
<dbReference type="Pfam" id="PF00533">
    <property type="entry name" value="BRCT"/>
    <property type="match status" value="1"/>
</dbReference>
<evidence type="ECO:0000256" key="3">
    <source>
        <dbReference type="ARBA" id="ARBA00022833"/>
    </source>
</evidence>
<proteinExistence type="predicted"/>
<dbReference type="Gene3D" id="3.30.40.10">
    <property type="entry name" value="Zinc/RING finger domain, C3HC4 (zinc finger)"/>
    <property type="match status" value="1"/>
</dbReference>
<feature type="compositionally biased region" description="Polar residues" evidence="5">
    <location>
        <begin position="650"/>
        <end position="664"/>
    </location>
</feature>
<dbReference type="PROSITE" id="PS50172">
    <property type="entry name" value="BRCT"/>
    <property type="match status" value="1"/>
</dbReference>
<dbReference type="SMART" id="SM00292">
    <property type="entry name" value="BRCT"/>
    <property type="match status" value="2"/>
</dbReference>
<evidence type="ECO:0008006" key="9">
    <source>
        <dbReference type="Google" id="ProtNLM"/>
    </source>
</evidence>
<evidence type="ECO:0000259" key="7">
    <source>
        <dbReference type="PROSITE" id="PS50172"/>
    </source>
</evidence>
<dbReference type="EMBL" id="OIVN01006417">
    <property type="protein sequence ID" value="SPD32712.1"/>
    <property type="molecule type" value="Genomic_DNA"/>
</dbReference>
<feature type="region of interest" description="Disordered" evidence="5">
    <location>
        <begin position="256"/>
        <end position="290"/>
    </location>
</feature>
<reference evidence="8" key="1">
    <citation type="submission" date="2018-02" db="EMBL/GenBank/DDBJ databases">
        <authorList>
            <person name="Cohen D.B."/>
            <person name="Kent A.D."/>
        </authorList>
    </citation>
    <scope>NUCLEOTIDE SEQUENCE</scope>
</reference>
<feature type="compositionally biased region" description="Basic and acidic residues" evidence="5">
    <location>
        <begin position="481"/>
        <end position="496"/>
    </location>
</feature>
<feature type="compositionally biased region" description="Polar residues" evidence="5">
    <location>
        <begin position="117"/>
        <end position="133"/>
    </location>
</feature>
<feature type="region of interest" description="Disordered" evidence="5">
    <location>
        <begin position="481"/>
        <end position="559"/>
    </location>
</feature>
<evidence type="ECO:0000256" key="5">
    <source>
        <dbReference type="SAM" id="MobiDB-lite"/>
    </source>
</evidence>
<feature type="region of interest" description="Disordered" evidence="5">
    <location>
        <begin position="648"/>
        <end position="674"/>
    </location>
</feature>
<dbReference type="SUPFAM" id="SSF57903">
    <property type="entry name" value="FYVE/PHD zinc finger"/>
    <property type="match status" value="1"/>
</dbReference>
<name>A0A2N9J676_FAGSY</name>
<feature type="compositionally biased region" description="Polar residues" evidence="5">
    <location>
        <begin position="328"/>
        <end position="347"/>
    </location>
</feature>
<feature type="compositionally biased region" description="Basic and acidic residues" evidence="5">
    <location>
        <begin position="539"/>
        <end position="552"/>
    </location>
</feature>
<dbReference type="PROSITE" id="PS50016">
    <property type="entry name" value="ZF_PHD_2"/>
    <property type="match status" value="1"/>
</dbReference>
<dbReference type="PANTHER" id="PTHR47181:SF2">
    <property type="entry name" value="BRCA1 C TERMINUS DOMAIN CONTAINING PROTEIN, EXPRESSED"/>
    <property type="match status" value="1"/>
</dbReference>
<protein>
    <recommendedName>
        <fullName evidence="9">BRCT domain-containing protein</fullName>
    </recommendedName>
</protein>
<feature type="domain" description="PHD-type" evidence="6">
    <location>
        <begin position="964"/>
        <end position="1020"/>
    </location>
</feature>
<feature type="region of interest" description="Disordered" evidence="5">
    <location>
        <begin position="1"/>
        <end position="38"/>
    </location>
</feature>
<feature type="compositionally biased region" description="Basic and acidic residues" evidence="5">
    <location>
        <begin position="504"/>
        <end position="517"/>
    </location>
</feature>
<dbReference type="SMART" id="SM00249">
    <property type="entry name" value="PHD"/>
    <property type="match status" value="1"/>
</dbReference>
<dbReference type="GO" id="GO:0008270">
    <property type="term" value="F:zinc ion binding"/>
    <property type="evidence" value="ECO:0007669"/>
    <property type="project" value="UniProtKB-KW"/>
</dbReference>
<dbReference type="InterPro" id="IPR044254">
    <property type="entry name" value="At4g02110-like"/>
</dbReference>
<dbReference type="CDD" id="cd17738">
    <property type="entry name" value="BRCT_TopBP1_rpt7"/>
    <property type="match status" value="1"/>
</dbReference>
<sequence length="1040" mass="113623">MLAAEAKDSEDEAEDTIVKHFGGKNMSKSPQNSKIGIPATCELPKSVGELSTTPKGPLNVDNTMDMLLTPGKEKSSGQASSFDNFDVLKALGRQNNTSGELYDPLNGTPDPSKVANDLTSTSGSAERSTQCNAKLSPLSYLRKSPRRSSLPMYSGEVLGNLSDCSKVPLGKVNDDFDNFSVKMEQAKDRFGSGHLQTSMEEFDLGNGGESSGLLPQKRTADVSYAGFKSPKVSLNAKPCFARSPVVGDRTQILEPTTLIDSPGGTNSHFPPGNNGLPVDETANLNASPNSLANISTTKTSISSKKSLTCDVPFSESVATKTGEDNFSDGKTPQSFFQSLRTPASSTRPDIVDFGMGGSIVGEKGKQENQQQDVESSPSHKKVETVKSDKPGNLSLHEGGNDLVTKPLRKKMVAQKTLGSRRKSTTTNIPKDKAPSQNDAVIHSVGVKETADHEKSSVSVSMMLKISPPTVNDEAVKEVEMRDALKSGDDTENKNELIDDETEAPEDKLEHELEKPLSEENSGDDTENKNELIDDETEAPEDKLEHELEKPLSEENSGVVILTDKADTIMEENSDKTQHITNKCNTSVHDDAMASEEGTKGTEPEKAVCDKSFELVESNLDRGVDGEVTVTENNEGTGTEKEKRVLLPSGKNKSCSIPTNKSENSIEAEKENKPVQNISQSKECVGKSNVTLRKVNKKAGKVSPNSSTSASKIPNRVKTEPAWFILTGHRLQRKEYQQVIRRLKGRLCRDSHQWSYQATHFINPDPIRRTEKFFAAAASGRWILKTDYLTACTQAGRFLAEESYEWYKNGLNEDGAINLEAPRKWRCLREKTGHGAFYGMRIIIYGECIAPPLDTLKRAVKAGDGTILATSPPYTRFLNAGVDFAIISPGMPRVDMWVQEFMKHEIPCVLADYLVEYVCKPGYSLEKHVLYNTHAWAEKSFASLQSRAEEIVEQLTPPDANGSNDLACQVCGSRDRGEEMLICGNESGSVGCGVGTHIDCCDPPLQDIPEDDWFCSKCSGSRHNTNSAKKKKKGSLLVRRK</sequence>
<dbReference type="InterPro" id="IPR019787">
    <property type="entry name" value="Znf_PHD-finger"/>
</dbReference>
<gene>
    <name evidence="8" type="ORF">FSB_LOCUS60594</name>
</gene>
<feature type="domain" description="BRCT" evidence="7">
    <location>
        <begin position="723"/>
        <end position="805"/>
    </location>
</feature>
<dbReference type="InterPro" id="IPR001965">
    <property type="entry name" value="Znf_PHD"/>
</dbReference>
<dbReference type="Pfam" id="PF00628">
    <property type="entry name" value="PHD"/>
    <property type="match status" value="1"/>
</dbReference>
<keyword evidence="3" id="KW-0862">Zinc</keyword>
<accession>A0A2N9J676</accession>
<dbReference type="PANTHER" id="PTHR47181">
    <property type="entry name" value="BRCA1 C TERMINUS DOMAIN CONTAINING PROTEIN, EXPRESSED"/>
    <property type="match status" value="1"/>
</dbReference>
<feature type="region of interest" description="Disordered" evidence="5">
    <location>
        <begin position="1020"/>
        <end position="1040"/>
    </location>
</feature>
<evidence type="ECO:0000259" key="6">
    <source>
        <dbReference type="PROSITE" id="PS50016"/>
    </source>
</evidence>
<dbReference type="SUPFAM" id="SSF52113">
    <property type="entry name" value="BRCT domain"/>
    <property type="match status" value="1"/>
</dbReference>
<dbReference type="Gene3D" id="3.40.50.10190">
    <property type="entry name" value="BRCT domain"/>
    <property type="match status" value="2"/>
</dbReference>
<dbReference type="InterPro" id="IPR011011">
    <property type="entry name" value="Znf_FYVE_PHD"/>
</dbReference>
<keyword evidence="2 4" id="KW-0863">Zinc-finger</keyword>
<keyword evidence="1" id="KW-0479">Metal-binding</keyword>
<feature type="compositionally biased region" description="Basic residues" evidence="5">
    <location>
        <begin position="1027"/>
        <end position="1040"/>
    </location>
</feature>